<comment type="subcellular location">
    <subcellularLocation>
        <location evidence="1">Membrane</location>
        <topology evidence="1">Single-pass membrane protein</topology>
    </subcellularLocation>
</comment>
<keyword evidence="3" id="KW-0433">Leucine-rich repeat</keyword>
<dbReference type="InterPro" id="IPR003591">
    <property type="entry name" value="Leu-rich_rpt_typical-subtyp"/>
</dbReference>
<protein>
    <submittedName>
        <fullName evidence="14">Toll-like receptor 4</fullName>
    </submittedName>
</protein>
<dbReference type="SMART" id="SM00255">
    <property type="entry name" value="TIR"/>
    <property type="match status" value="1"/>
</dbReference>
<dbReference type="SUPFAM" id="SSF52058">
    <property type="entry name" value="L domain-like"/>
    <property type="match status" value="1"/>
</dbReference>
<keyword evidence="5 12" id="KW-0732">Signal</keyword>
<dbReference type="SUPFAM" id="SSF52200">
    <property type="entry name" value="Toll/Interleukin receptor TIR domain"/>
    <property type="match status" value="1"/>
</dbReference>
<evidence type="ECO:0000313" key="14">
    <source>
        <dbReference type="EMBL" id="ALA99937.1"/>
    </source>
</evidence>
<name>A0A1P7Z7T9_CYCSN</name>
<feature type="domain" description="TIR" evidence="13">
    <location>
        <begin position="697"/>
        <end position="851"/>
    </location>
</feature>
<comment type="similarity">
    <text evidence="2">Belongs to the Toll-like receptor family.</text>
</comment>
<evidence type="ECO:0000256" key="6">
    <source>
        <dbReference type="ARBA" id="ARBA00022737"/>
    </source>
</evidence>
<dbReference type="SMART" id="SM00369">
    <property type="entry name" value="LRR_TYP"/>
    <property type="match status" value="8"/>
</dbReference>
<feature type="transmembrane region" description="Helical" evidence="11">
    <location>
        <begin position="641"/>
        <end position="666"/>
    </location>
</feature>
<dbReference type="PROSITE" id="PS51450">
    <property type="entry name" value="LRR"/>
    <property type="match status" value="1"/>
</dbReference>
<evidence type="ECO:0000256" key="7">
    <source>
        <dbReference type="ARBA" id="ARBA00022989"/>
    </source>
</evidence>
<evidence type="ECO:0000256" key="3">
    <source>
        <dbReference type="ARBA" id="ARBA00022614"/>
    </source>
</evidence>
<keyword evidence="10" id="KW-0325">Glycoprotein</keyword>
<evidence type="ECO:0000256" key="4">
    <source>
        <dbReference type="ARBA" id="ARBA00022692"/>
    </source>
</evidence>
<dbReference type="PANTHER" id="PTHR24365">
    <property type="entry name" value="TOLL-LIKE RECEPTOR"/>
    <property type="match status" value="1"/>
</dbReference>
<gene>
    <name evidence="14" type="primary">TLR4</name>
</gene>
<evidence type="ECO:0000256" key="5">
    <source>
        <dbReference type="ARBA" id="ARBA00022729"/>
    </source>
</evidence>
<dbReference type="AlphaFoldDB" id="A0A1P7Z7T9"/>
<keyword evidence="7 11" id="KW-1133">Transmembrane helix</keyword>
<keyword evidence="8 11" id="KW-0472">Membrane</keyword>
<dbReference type="GO" id="GO:0005886">
    <property type="term" value="C:plasma membrane"/>
    <property type="evidence" value="ECO:0007669"/>
    <property type="project" value="TreeGrafter"/>
</dbReference>
<dbReference type="GO" id="GO:0007165">
    <property type="term" value="P:signal transduction"/>
    <property type="evidence" value="ECO:0007669"/>
    <property type="project" value="InterPro"/>
</dbReference>
<evidence type="ECO:0000256" key="11">
    <source>
        <dbReference type="SAM" id="Phobius"/>
    </source>
</evidence>
<dbReference type="Pfam" id="PF13855">
    <property type="entry name" value="LRR_8"/>
    <property type="match status" value="2"/>
</dbReference>
<dbReference type="InterPro" id="IPR000157">
    <property type="entry name" value="TIR_dom"/>
</dbReference>
<accession>A0A1P7Z7T9</accession>
<evidence type="ECO:0000256" key="8">
    <source>
        <dbReference type="ARBA" id="ARBA00023136"/>
    </source>
</evidence>
<dbReference type="EMBL" id="KP711320">
    <property type="protein sequence ID" value="ALA99937.1"/>
    <property type="molecule type" value="mRNA"/>
</dbReference>
<keyword evidence="6" id="KW-0677">Repeat</keyword>
<dbReference type="InterPro" id="IPR035897">
    <property type="entry name" value="Toll_tir_struct_dom_sf"/>
</dbReference>
<dbReference type="InterPro" id="IPR032675">
    <property type="entry name" value="LRR_dom_sf"/>
</dbReference>
<evidence type="ECO:0000256" key="2">
    <source>
        <dbReference type="ARBA" id="ARBA00009634"/>
    </source>
</evidence>
<evidence type="ECO:0000256" key="10">
    <source>
        <dbReference type="ARBA" id="ARBA00023180"/>
    </source>
</evidence>
<dbReference type="SUPFAM" id="SSF52047">
    <property type="entry name" value="RNI-like"/>
    <property type="match status" value="1"/>
</dbReference>
<feature type="chain" id="PRO_5013383491" evidence="12">
    <location>
        <begin position="34"/>
        <end position="851"/>
    </location>
</feature>
<evidence type="ECO:0000256" key="9">
    <source>
        <dbReference type="ARBA" id="ARBA00023170"/>
    </source>
</evidence>
<dbReference type="InterPro" id="IPR001611">
    <property type="entry name" value="Leu-rich_rpt"/>
</dbReference>
<evidence type="ECO:0000256" key="1">
    <source>
        <dbReference type="ARBA" id="ARBA00004167"/>
    </source>
</evidence>
<dbReference type="GO" id="GO:0038023">
    <property type="term" value="F:signaling receptor activity"/>
    <property type="evidence" value="ECO:0007669"/>
    <property type="project" value="TreeGrafter"/>
</dbReference>
<feature type="signal peptide" evidence="12">
    <location>
        <begin position="1"/>
        <end position="33"/>
    </location>
</feature>
<evidence type="ECO:0000259" key="13">
    <source>
        <dbReference type="PROSITE" id="PS50104"/>
    </source>
</evidence>
<proteinExistence type="evidence at transcript level"/>
<dbReference type="Gene3D" id="3.80.10.10">
    <property type="entry name" value="Ribonuclease Inhibitor"/>
    <property type="match status" value="4"/>
</dbReference>
<keyword evidence="9 14" id="KW-0675">Receptor</keyword>
<sequence>MTCGNVELIIMVNCLRLLLVFCILQLFFVETFCEKCKCKLDVETSSADCSGIGLTNISTILDCVPNTTRKLTLSKNNLRDIQPGIFKTFSSLEVLRLDFNKIEYLKSGAFEGLIKLQNLSLDHNNLSLDDSYATDVFMPVKNLRRLYLQHNCDIATTHCIYPDKALSAAKSIQYLQLDGFPNFGPGFSQLKNLYSLYISDDNGYCAILELKENTFESFRKTPLSFLYINGCDIRKFEKNVFRGLRNLTTLIITDNRRLCSDSIENATVGLNETSIETLRINNWCRHRSEDIHLDAGMLKGLTNTSLKTLDLGWNDINYIDSDCIKHLPISIQYLSLKENEIGRGEFLYEMRRLENLEIADISFQFHYRVKSTLTWSKSHNSFKVIKDRLAGDDPVYLPKNLKILFMNNIKLEFPVPKVVFGPNKLQYLDMSDCMLTAFLGPWYGLRDLKHFDISSNRLIAFSSNSLIDMDNLTTLLLQNNHLGDSLQRDVIGQTFSSQKKLKVLNLSKNSIKALPYLIFKNQVSLKNLSLARNAMTDVSFSLKTMKMLQFLDLSDNQIEYVTSENMGYLDQIATTQDIHLNLSGNILACMCDNQQFLSWIATTKVHIIDRGQLKCLYRNKTTLSLSRINIIRSQLKYDCSLWIVMTSCVTGFVGLLLILSLITLLYHRRWQLRYLWYIGRKKIDPFHHPDEQQSRLPQIDVYISYEQHYDVTDGVTLHQTVTDYVYPFFERRGYIVKIREEFEATDKLYRVIPDTVNKTRKVVVFLTPSYCKDYWNTFEFNIAAYEGIYTKRNIIIPVLIGDFSDQNFTPEIRSFVNSKIKSKEVLRFPSQANCEHRINTFNEQLEHWLQY</sequence>
<dbReference type="PANTHER" id="PTHR24365:SF541">
    <property type="entry name" value="PROTEIN TOLL-RELATED"/>
    <property type="match status" value="1"/>
</dbReference>
<evidence type="ECO:0000256" key="12">
    <source>
        <dbReference type="SAM" id="SignalP"/>
    </source>
</evidence>
<dbReference type="Pfam" id="PF13676">
    <property type="entry name" value="TIR_2"/>
    <property type="match status" value="1"/>
</dbReference>
<dbReference type="Gene3D" id="3.40.50.10140">
    <property type="entry name" value="Toll/interleukin-1 receptor homology (TIR) domain"/>
    <property type="match status" value="1"/>
</dbReference>
<dbReference type="PROSITE" id="PS50104">
    <property type="entry name" value="TIR"/>
    <property type="match status" value="1"/>
</dbReference>
<reference evidence="14" key="1">
    <citation type="submission" date="2015-01" db="EMBL/GenBank/DDBJ databases">
        <title>Identification and response to different pathogenic stimulation of Toll-like receptor 4 gene in Cyclina sinensis.</title>
        <authorList>
            <person name="Pan B."/>
            <person name="Ren Y."/>
            <person name="Wei X."/>
            <person name="Zhang H."/>
        </authorList>
    </citation>
    <scope>NUCLEOTIDE SEQUENCE</scope>
    <source>
        <tissue evidence="14">Blood</tissue>
    </source>
</reference>
<keyword evidence="4 11" id="KW-0812">Transmembrane</keyword>
<organism evidence="14">
    <name type="scientific">Cyclina sinensis</name>
    <name type="common">Venus clam</name>
    <dbReference type="NCBI Taxonomy" id="120566"/>
    <lineage>
        <taxon>Eukaryota</taxon>
        <taxon>Metazoa</taxon>
        <taxon>Spiralia</taxon>
        <taxon>Lophotrochozoa</taxon>
        <taxon>Mollusca</taxon>
        <taxon>Bivalvia</taxon>
        <taxon>Autobranchia</taxon>
        <taxon>Heteroconchia</taxon>
        <taxon>Euheterodonta</taxon>
        <taxon>Imparidentia</taxon>
        <taxon>Neoheterodontei</taxon>
        <taxon>Venerida</taxon>
        <taxon>Veneroidea</taxon>
        <taxon>Veneridae</taxon>
        <taxon>Cyclina</taxon>
    </lineage>
</organism>